<dbReference type="GO" id="GO:1990281">
    <property type="term" value="C:efflux pump complex"/>
    <property type="evidence" value="ECO:0007669"/>
    <property type="project" value="TreeGrafter"/>
</dbReference>
<evidence type="ECO:0000256" key="7">
    <source>
        <dbReference type="ARBA" id="ARBA00023237"/>
    </source>
</evidence>
<name>C7LX98_DESBD</name>
<dbReference type="HOGENOM" id="CLU_012817_0_0_7"/>
<dbReference type="Gene3D" id="1.20.1600.10">
    <property type="entry name" value="Outer membrane efflux proteins (OEP)"/>
    <property type="match status" value="1"/>
</dbReference>
<dbReference type="Proteomes" id="UP000002216">
    <property type="component" value="Chromosome"/>
</dbReference>
<evidence type="ECO:0000256" key="2">
    <source>
        <dbReference type="ARBA" id="ARBA00007613"/>
    </source>
</evidence>
<sequence length="475" mass="51380">MKLAQIQIVCMYLVISLLVCAVPAISGAQSVASPNAEPSVTASGSDGVKSILDDTAAPGGLTLQAALQSAINDNPTFLSRKHAYSSSHEAYLKSFGALLPQVDFVAKGGYQVVRNDTTIASMSGEQGDTWTDDMRVVMSQLIFDGGLTSAKVEADKHLSHSRKEELFNTAEDVGLTATQHFMEVIRNRALIELCERNIAEHAAILDLTRIRLDSGGGTQVDVNQAEASLDEARSRLVQARQGLEDAEAGYLKVFGATADRLSMPEKPIGAIPQSPEDGVALAMNANRALKAAHLGILQKESEVVSAKGRHMPKLHFKASGGRSDNTGGYSENYHDLSAMLQVSFNLYSGGSDAAAIREAKSERLKALAETEEVRRKVEEDVRTAYSFHKATGDLLPVLSSLTDENARVVDSYADQFRMGKRTLLDLVSAQRSLFSSQQVYLNAMTAHTFSYYRICMPISALMSTLNVSMDVPELK</sequence>
<reference evidence="10 11" key="1">
    <citation type="journal article" date="2009" name="Stand. Genomic Sci.">
        <title>Complete genome sequence of Desulfomicrobium baculatum type strain (X).</title>
        <authorList>
            <person name="Copeland A."/>
            <person name="Spring S."/>
            <person name="Goker M."/>
            <person name="Schneider S."/>
            <person name="Lapidus A."/>
            <person name="Del Rio T.G."/>
            <person name="Tice H."/>
            <person name="Cheng J.F."/>
            <person name="Chen F."/>
            <person name="Nolan M."/>
            <person name="Bruce D."/>
            <person name="Goodwin L."/>
            <person name="Pitluck S."/>
            <person name="Ivanova N."/>
            <person name="Mavrommatis K."/>
            <person name="Ovchinnikova G."/>
            <person name="Pati A."/>
            <person name="Chen A."/>
            <person name="Palaniappan K."/>
            <person name="Land M."/>
            <person name="Hauser L."/>
            <person name="Chang Y.J."/>
            <person name="Jeffries C.C."/>
            <person name="Meincke L."/>
            <person name="Sims D."/>
            <person name="Brettin T."/>
            <person name="Detter J.C."/>
            <person name="Han C."/>
            <person name="Chain P."/>
            <person name="Bristow J."/>
            <person name="Eisen J.A."/>
            <person name="Markowitz V."/>
            <person name="Hugenholtz P."/>
            <person name="Kyrpides N.C."/>
            <person name="Klenk H.P."/>
            <person name="Lucas S."/>
        </authorList>
    </citation>
    <scope>NUCLEOTIDE SEQUENCE [LARGE SCALE GENOMIC DNA]</scope>
    <source>
        <strain evidence="11">DSM 4028 / VKM B-1378 / X</strain>
    </source>
</reference>
<keyword evidence="9" id="KW-0732">Signal</keyword>
<feature type="coiled-coil region" evidence="8">
    <location>
        <begin position="222"/>
        <end position="249"/>
    </location>
</feature>
<comment type="similarity">
    <text evidence="2">Belongs to the outer membrane factor (OMF) (TC 1.B.17) family.</text>
</comment>
<evidence type="ECO:0000256" key="3">
    <source>
        <dbReference type="ARBA" id="ARBA00022448"/>
    </source>
</evidence>
<dbReference type="InterPro" id="IPR010130">
    <property type="entry name" value="T1SS_OMP_TolC"/>
</dbReference>
<dbReference type="GO" id="GO:0015562">
    <property type="term" value="F:efflux transmembrane transporter activity"/>
    <property type="evidence" value="ECO:0007669"/>
    <property type="project" value="InterPro"/>
</dbReference>
<comment type="subcellular location">
    <subcellularLocation>
        <location evidence="1">Cell outer membrane</location>
    </subcellularLocation>
</comment>
<evidence type="ECO:0000256" key="1">
    <source>
        <dbReference type="ARBA" id="ARBA00004442"/>
    </source>
</evidence>
<proteinExistence type="inferred from homology"/>
<evidence type="ECO:0000256" key="4">
    <source>
        <dbReference type="ARBA" id="ARBA00022452"/>
    </source>
</evidence>
<dbReference type="KEGG" id="dba:Dbac_1878"/>
<dbReference type="OrthoDB" id="9814637at2"/>
<keyword evidence="4" id="KW-1134">Transmembrane beta strand</keyword>
<dbReference type="InterPro" id="IPR003423">
    <property type="entry name" value="OMP_efflux"/>
</dbReference>
<dbReference type="EMBL" id="CP001629">
    <property type="protein sequence ID" value="ACU89969.1"/>
    <property type="molecule type" value="Genomic_DNA"/>
</dbReference>
<feature type="chain" id="PRO_5002979654" evidence="9">
    <location>
        <begin position="22"/>
        <end position="475"/>
    </location>
</feature>
<evidence type="ECO:0000313" key="10">
    <source>
        <dbReference type="EMBL" id="ACU89969.1"/>
    </source>
</evidence>
<gene>
    <name evidence="10" type="ordered locus">Dbac_1878</name>
</gene>
<keyword evidence="5" id="KW-0812">Transmembrane</keyword>
<keyword evidence="3" id="KW-0813">Transport</keyword>
<dbReference type="Pfam" id="PF02321">
    <property type="entry name" value="OEP"/>
    <property type="match status" value="2"/>
</dbReference>
<keyword evidence="8" id="KW-0175">Coiled coil</keyword>
<keyword evidence="6" id="KW-0472">Membrane</keyword>
<evidence type="ECO:0000313" key="11">
    <source>
        <dbReference type="Proteomes" id="UP000002216"/>
    </source>
</evidence>
<dbReference type="STRING" id="525897.Dbac_1878"/>
<feature type="signal peptide" evidence="9">
    <location>
        <begin position="1"/>
        <end position="21"/>
    </location>
</feature>
<keyword evidence="11" id="KW-1185">Reference proteome</keyword>
<dbReference type="PANTHER" id="PTHR30026">
    <property type="entry name" value="OUTER MEMBRANE PROTEIN TOLC"/>
    <property type="match status" value="1"/>
</dbReference>
<evidence type="ECO:0000256" key="5">
    <source>
        <dbReference type="ARBA" id="ARBA00022692"/>
    </source>
</evidence>
<dbReference type="eggNOG" id="COG1538">
    <property type="taxonomic scope" value="Bacteria"/>
</dbReference>
<dbReference type="GO" id="GO:0015288">
    <property type="term" value="F:porin activity"/>
    <property type="evidence" value="ECO:0007669"/>
    <property type="project" value="TreeGrafter"/>
</dbReference>
<evidence type="ECO:0000256" key="9">
    <source>
        <dbReference type="SAM" id="SignalP"/>
    </source>
</evidence>
<dbReference type="GO" id="GO:0009279">
    <property type="term" value="C:cell outer membrane"/>
    <property type="evidence" value="ECO:0007669"/>
    <property type="project" value="UniProtKB-SubCell"/>
</dbReference>
<evidence type="ECO:0000256" key="8">
    <source>
        <dbReference type="SAM" id="Coils"/>
    </source>
</evidence>
<dbReference type="AlphaFoldDB" id="C7LX98"/>
<dbReference type="RefSeq" id="WP_015774060.1">
    <property type="nucleotide sequence ID" value="NC_013173.1"/>
</dbReference>
<accession>C7LX98</accession>
<keyword evidence="7" id="KW-0998">Cell outer membrane</keyword>
<dbReference type="NCBIfam" id="TIGR01844">
    <property type="entry name" value="type_I_sec_TolC"/>
    <property type="match status" value="1"/>
</dbReference>
<dbReference type="PANTHER" id="PTHR30026:SF22">
    <property type="entry name" value="OUTER MEMBRANE EFFLUX PROTEIN"/>
    <property type="match status" value="1"/>
</dbReference>
<organism evidence="10 11">
    <name type="scientific">Desulfomicrobium baculatum (strain DSM 4028 / VKM B-1378 / X)</name>
    <name type="common">Desulfovibrio baculatus</name>
    <dbReference type="NCBI Taxonomy" id="525897"/>
    <lineage>
        <taxon>Bacteria</taxon>
        <taxon>Pseudomonadati</taxon>
        <taxon>Thermodesulfobacteriota</taxon>
        <taxon>Desulfovibrionia</taxon>
        <taxon>Desulfovibrionales</taxon>
        <taxon>Desulfomicrobiaceae</taxon>
        <taxon>Desulfomicrobium</taxon>
    </lineage>
</organism>
<dbReference type="SUPFAM" id="SSF56954">
    <property type="entry name" value="Outer membrane efflux proteins (OEP)"/>
    <property type="match status" value="1"/>
</dbReference>
<dbReference type="InterPro" id="IPR051906">
    <property type="entry name" value="TolC-like"/>
</dbReference>
<protein>
    <submittedName>
        <fullName evidence="10">Type I secretion outer membrane protein, TolC family</fullName>
    </submittedName>
</protein>
<evidence type="ECO:0000256" key="6">
    <source>
        <dbReference type="ARBA" id="ARBA00023136"/>
    </source>
</evidence>